<keyword evidence="1" id="KW-0472">Membrane</keyword>
<organism evidence="2 3">
    <name type="scientific">Ceratodon purpureus</name>
    <name type="common">Fire moss</name>
    <name type="synonym">Dicranum purpureum</name>
    <dbReference type="NCBI Taxonomy" id="3225"/>
    <lineage>
        <taxon>Eukaryota</taxon>
        <taxon>Viridiplantae</taxon>
        <taxon>Streptophyta</taxon>
        <taxon>Embryophyta</taxon>
        <taxon>Bryophyta</taxon>
        <taxon>Bryophytina</taxon>
        <taxon>Bryopsida</taxon>
        <taxon>Dicranidae</taxon>
        <taxon>Pseudoditrichales</taxon>
        <taxon>Ditrichaceae</taxon>
        <taxon>Ceratodon</taxon>
    </lineage>
</organism>
<keyword evidence="1" id="KW-0812">Transmembrane</keyword>
<evidence type="ECO:0000313" key="2">
    <source>
        <dbReference type="EMBL" id="KAG0555646.1"/>
    </source>
</evidence>
<name>A0A8T0G8M7_CERPU</name>
<dbReference type="EMBL" id="CM026433">
    <property type="protein sequence ID" value="KAG0555646.1"/>
    <property type="molecule type" value="Genomic_DNA"/>
</dbReference>
<evidence type="ECO:0000256" key="1">
    <source>
        <dbReference type="SAM" id="Phobius"/>
    </source>
</evidence>
<proteinExistence type="predicted"/>
<keyword evidence="3" id="KW-1185">Reference proteome</keyword>
<dbReference type="Proteomes" id="UP000822688">
    <property type="component" value="Chromosome 12"/>
</dbReference>
<gene>
    <name evidence="2" type="ORF">KC19_12G184900</name>
</gene>
<dbReference type="AlphaFoldDB" id="A0A8T0G8M7"/>
<comment type="caution">
    <text evidence="2">The sequence shown here is derived from an EMBL/GenBank/DDBJ whole genome shotgun (WGS) entry which is preliminary data.</text>
</comment>
<protein>
    <submittedName>
        <fullName evidence="2">Uncharacterized protein</fullName>
    </submittedName>
</protein>
<dbReference type="OrthoDB" id="1902802at2759"/>
<feature type="transmembrane region" description="Helical" evidence="1">
    <location>
        <begin position="20"/>
        <end position="40"/>
    </location>
</feature>
<keyword evidence="1" id="KW-1133">Transmembrane helix</keyword>
<evidence type="ECO:0000313" key="3">
    <source>
        <dbReference type="Proteomes" id="UP000822688"/>
    </source>
</evidence>
<reference evidence="2" key="1">
    <citation type="submission" date="2020-06" db="EMBL/GenBank/DDBJ databases">
        <title>WGS assembly of Ceratodon purpureus strain R40.</title>
        <authorList>
            <person name="Carey S.B."/>
            <person name="Jenkins J."/>
            <person name="Shu S."/>
            <person name="Lovell J.T."/>
            <person name="Sreedasyam A."/>
            <person name="Maumus F."/>
            <person name="Tiley G.P."/>
            <person name="Fernandez-Pozo N."/>
            <person name="Barry K."/>
            <person name="Chen C."/>
            <person name="Wang M."/>
            <person name="Lipzen A."/>
            <person name="Daum C."/>
            <person name="Saski C.A."/>
            <person name="Payton A.C."/>
            <person name="Mcbreen J.C."/>
            <person name="Conrad R.E."/>
            <person name="Kollar L.M."/>
            <person name="Olsson S."/>
            <person name="Huttunen S."/>
            <person name="Landis J.B."/>
            <person name="Wickett N.J."/>
            <person name="Johnson M.G."/>
            <person name="Rensing S.A."/>
            <person name="Grimwood J."/>
            <person name="Schmutz J."/>
            <person name="Mcdaniel S.F."/>
        </authorList>
    </citation>
    <scope>NUCLEOTIDE SEQUENCE</scope>
    <source>
        <strain evidence="2">R40</strain>
    </source>
</reference>
<accession>A0A8T0G8M7</accession>
<sequence length="354" mass="40376">MSTNSHFVSMRAATDLVVASRVYIAMSILLFIYMCCLRMLERCALVATLLQIYRTFPERVSSFVEVVALSFRAALWITLIDYLGEENCKHYYESDLVGLLRLRFCNCLRSGLYVTQGDEAFACTDRYRVSSLRPSKAPALRFDANIAPAASRELGPLRDYMIMLRSSAGKDVVVHYDADSEFTEQCQNVFKEITRLMRFNESYAELFAPRKRELLAPVRVWDKGVILPGAWIMCTRDYVIVFQDLDADVSLCEVISKSGKKMYRSIFPSRLFDLERMLGGLMPVVRFENFGLVSSGWFFWGMNILHSSSFDELFKYLLSGRDVFVTRLSGGGQSTLVLGRRPKSLPASFEDISF</sequence>